<gene>
    <name evidence="1" type="ORF">E2C01_069136</name>
</gene>
<dbReference type="Proteomes" id="UP000324222">
    <property type="component" value="Unassembled WGS sequence"/>
</dbReference>
<keyword evidence="2" id="KW-1185">Reference proteome</keyword>
<name>A0A5B7HPA5_PORTR</name>
<comment type="caution">
    <text evidence="1">The sequence shown here is derived from an EMBL/GenBank/DDBJ whole genome shotgun (WGS) entry which is preliminary data.</text>
</comment>
<reference evidence="1 2" key="1">
    <citation type="submission" date="2019-05" db="EMBL/GenBank/DDBJ databases">
        <title>Another draft genome of Portunus trituberculatus and its Hox gene families provides insights of decapod evolution.</title>
        <authorList>
            <person name="Jeong J.-H."/>
            <person name="Song I."/>
            <person name="Kim S."/>
            <person name="Choi T."/>
            <person name="Kim D."/>
            <person name="Ryu S."/>
            <person name="Kim W."/>
        </authorList>
    </citation>
    <scope>NUCLEOTIDE SEQUENCE [LARGE SCALE GENOMIC DNA]</scope>
    <source>
        <tissue evidence="1">Muscle</tissue>
    </source>
</reference>
<sequence>MQNTKRVRILQLYKESEKRKDQGNSTLPTIPKRHQNLYNLQASAPGISPFLFLAPPRAWPPHPHHRIS</sequence>
<organism evidence="1 2">
    <name type="scientific">Portunus trituberculatus</name>
    <name type="common">Swimming crab</name>
    <name type="synonym">Neptunus trituberculatus</name>
    <dbReference type="NCBI Taxonomy" id="210409"/>
    <lineage>
        <taxon>Eukaryota</taxon>
        <taxon>Metazoa</taxon>
        <taxon>Ecdysozoa</taxon>
        <taxon>Arthropoda</taxon>
        <taxon>Crustacea</taxon>
        <taxon>Multicrustacea</taxon>
        <taxon>Malacostraca</taxon>
        <taxon>Eumalacostraca</taxon>
        <taxon>Eucarida</taxon>
        <taxon>Decapoda</taxon>
        <taxon>Pleocyemata</taxon>
        <taxon>Brachyura</taxon>
        <taxon>Eubrachyura</taxon>
        <taxon>Portunoidea</taxon>
        <taxon>Portunidae</taxon>
        <taxon>Portuninae</taxon>
        <taxon>Portunus</taxon>
    </lineage>
</organism>
<dbReference type="EMBL" id="VSRR010039653">
    <property type="protein sequence ID" value="MPC74761.1"/>
    <property type="molecule type" value="Genomic_DNA"/>
</dbReference>
<accession>A0A5B7HPA5</accession>
<evidence type="ECO:0000313" key="1">
    <source>
        <dbReference type="EMBL" id="MPC74761.1"/>
    </source>
</evidence>
<dbReference type="AlphaFoldDB" id="A0A5B7HPA5"/>
<proteinExistence type="predicted"/>
<protein>
    <submittedName>
        <fullName evidence="1">Uncharacterized protein</fullName>
    </submittedName>
</protein>
<evidence type="ECO:0000313" key="2">
    <source>
        <dbReference type="Proteomes" id="UP000324222"/>
    </source>
</evidence>